<gene>
    <name evidence="3" type="ORF">BKA55DRAFT_547109</name>
</gene>
<protein>
    <submittedName>
        <fullName evidence="3">Uncharacterized protein</fullName>
    </submittedName>
</protein>
<evidence type="ECO:0000313" key="4">
    <source>
        <dbReference type="Proteomes" id="UP000720189"/>
    </source>
</evidence>
<dbReference type="AlphaFoldDB" id="A0A9P9JK80"/>
<feature type="coiled-coil region" evidence="1">
    <location>
        <begin position="1"/>
        <end position="28"/>
    </location>
</feature>
<dbReference type="EMBL" id="JAGMUX010000036">
    <property type="protein sequence ID" value="KAH7205820.1"/>
    <property type="molecule type" value="Genomic_DNA"/>
</dbReference>
<dbReference type="RefSeq" id="XP_046041127.1">
    <property type="nucleotide sequence ID" value="XM_046190993.1"/>
</dbReference>
<evidence type="ECO:0000256" key="2">
    <source>
        <dbReference type="SAM" id="MobiDB-lite"/>
    </source>
</evidence>
<name>A0A9P9JK80_FUSRE</name>
<feature type="region of interest" description="Disordered" evidence="2">
    <location>
        <begin position="50"/>
        <end position="93"/>
    </location>
</feature>
<keyword evidence="1" id="KW-0175">Coiled coil</keyword>
<evidence type="ECO:0000313" key="3">
    <source>
        <dbReference type="EMBL" id="KAH7205820.1"/>
    </source>
</evidence>
<reference evidence="3" key="1">
    <citation type="journal article" date="2021" name="Nat. Commun.">
        <title>Genetic determinants of endophytism in the Arabidopsis root mycobiome.</title>
        <authorList>
            <person name="Mesny F."/>
            <person name="Miyauchi S."/>
            <person name="Thiergart T."/>
            <person name="Pickel B."/>
            <person name="Atanasova L."/>
            <person name="Karlsson M."/>
            <person name="Huettel B."/>
            <person name="Barry K.W."/>
            <person name="Haridas S."/>
            <person name="Chen C."/>
            <person name="Bauer D."/>
            <person name="Andreopoulos W."/>
            <person name="Pangilinan J."/>
            <person name="LaButti K."/>
            <person name="Riley R."/>
            <person name="Lipzen A."/>
            <person name="Clum A."/>
            <person name="Drula E."/>
            <person name="Henrissat B."/>
            <person name="Kohler A."/>
            <person name="Grigoriev I.V."/>
            <person name="Martin F.M."/>
            <person name="Hacquard S."/>
        </authorList>
    </citation>
    <scope>NUCLEOTIDE SEQUENCE</scope>
    <source>
        <strain evidence="3">MPI-CAGE-AT-0023</strain>
    </source>
</reference>
<sequence>MDQLQSAKSALQQALAEVEAAIASLSTAPGENEGSHDSNKSLAGSKCFNGLIEGHHQPRPSKASVHIDREELPDDKRLDPRFQQDKWIRPKPSGDSCFSGNLLHWAAMMGPDDEGVEYPIFILRHRDASECTAGGTCESSHWELIDDCVSTRVEGCIELQLVCMRTEHVERQMSSMSSGEFHDCDELITIPPCQLFNDLLPDFSSVTEAGYQVVLFRLVESWEDERFTHWINKGVWMDNHGRLLRDMDSPVYE</sequence>
<organism evidence="3 4">
    <name type="scientific">Fusarium redolens</name>
    <dbReference type="NCBI Taxonomy" id="48865"/>
    <lineage>
        <taxon>Eukaryota</taxon>
        <taxon>Fungi</taxon>
        <taxon>Dikarya</taxon>
        <taxon>Ascomycota</taxon>
        <taxon>Pezizomycotina</taxon>
        <taxon>Sordariomycetes</taxon>
        <taxon>Hypocreomycetidae</taxon>
        <taxon>Hypocreales</taxon>
        <taxon>Nectriaceae</taxon>
        <taxon>Fusarium</taxon>
        <taxon>Fusarium redolens species complex</taxon>
    </lineage>
</organism>
<dbReference type="OrthoDB" id="5043969at2759"/>
<dbReference type="Proteomes" id="UP000720189">
    <property type="component" value="Unassembled WGS sequence"/>
</dbReference>
<proteinExistence type="predicted"/>
<dbReference type="GeneID" id="70220947"/>
<evidence type="ECO:0000256" key="1">
    <source>
        <dbReference type="SAM" id="Coils"/>
    </source>
</evidence>
<comment type="caution">
    <text evidence="3">The sequence shown here is derived from an EMBL/GenBank/DDBJ whole genome shotgun (WGS) entry which is preliminary data.</text>
</comment>
<keyword evidence="4" id="KW-1185">Reference proteome</keyword>
<feature type="compositionally biased region" description="Basic and acidic residues" evidence="2">
    <location>
        <begin position="65"/>
        <end position="88"/>
    </location>
</feature>
<accession>A0A9P9JK80</accession>